<dbReference type="AlphaFoldDB" id="A0A9Q0GDK2"/>
<comment type="similarity">
    <text evidence="1">Belongs to the GDA1/CD39 NTPase family.</text>
</comment>
<dbReference type="Proteomes" id="UP001141552">
    <property type="component" value="Unassembled WGS sequence"/>
</dbReference>
<accession>A0A9Q0GDK2</accession>
<dbReference type="PANTHER" id="PTHR11782:SF83">
    <property type="entry name" value="GUANOSINE-DIPHOSPHATASE"/>
    <property type="match status" value="1"/>
</dbReference>
<keyword evidence="5" id="KW-0812">Transmembrane</keyword>
<reference evidence="6" key="2">
    <citation type="journal article" date="2023" name="Plants (Basel)">
        <title>Annotation of the Turnera subulata (Passifloraceae) Draft Genome Reveals the S-Locus Evolved after the Divergence of Turneroideae from Passifloroideae in a Stepwise Manner.</title>
        <authorList>
            <person name="Henning P.M."/>
            <person name="Roalson E.H."/>
            <person name="Mir W."/>
            <person name="McCubbin A.G."/>
            <person name="Shore J.S."/>
        </authorList>
    </citation>
    <scope>NUCLEOTIDE SEQUENCE</scope>
    <source>
        <strain evidence="6">F60SS</strain>
    </source>
</reference>
<dbReference type="Pfam" id="PF01150">
    <property type="entry name" value="GDA1_CD39"/>
    <property type="match status" value="1"/>
</dbReference>
<dbReference type="InterPro" id="IPR000407">
    <property type="entry name" value="GDA1_CD39_NTPase"/>
</dbReference>
<evidence type="ECO:0000256" key="3">
    <source>
        <dbReference type="PIRSR" id="PIRSR600407-1"/>
    </source>
</evidence>
<evidence type="ECO:0000313" key="6">
    <source>
        <dbReference type="EMBL" id="KAJ4848080.1"/>
    </source>
</evidence>
<dbReference type="EMBL" id="JAKUCV010001006">
    <property type="protein sequence ID" value="KAJ4848080.1"/>
    <property type="molecule type" value="Genomic_DNA"/>
</dbReference>
<feature type="transmembrane region" description="Helical" evidence="5">
    <location>
        <begin position="25"/>
        <end position="43"/>
    </location>
</feature>
<name>A0A9Q0GDK2_9ROSI</name>
<gene>
    <name evidence="6" type="ORF">Tsubulata_015476</name>
</gene>
<evidence type="ECO:0000256" key="4">
    <source>
        <dbReference type="PIRSR" id="PIRSR600407-2"/>
    </source>
</evidence>
<keyword evidence="4" id="KW-0547">Nucleotide-binding</keyword>
<evidence type="ECO:0000256" key="5">
    <source>
        <dbReference type="SAM" id="Phobius"/>
    </source>
</evidence>
<comment type="caution">
    <text evidence="6">The sequence shown here is derived from an EMBL/GenBank/DDBJ whole genome shotgun (WGS) entry which is preliminary data.</text>
</comment>
<dbReference type="Gene3D" id="3.30.420.40">
    <property type="match status" value="1"/>
</dbReference>
<keyword evidence="5" id="KW-1133">Transmembrane helix</keyword>
<reference evidence="6" key="1">
    <citation type="submission" date="2022-02" db="EMBL/GenBank/DDBJ databases">
        <authorList>
            <person name="Henning P.M."/>
            <person name="McCubbin A.G."/>
            <person name="Shore J.S."/>
        </authorList>
    </citation>
    <scope>NUCLEOTIDE SEQUENCE</scope>
    <source>
        <strain evidence="6">F60SS</strain>
        <tissue evidence="6">Leaves</tissue>
    </source>
</reference>
<feature type="active site" description="Proton acceptor" evidence="3">
    <location>
        <position position="179"/>
    </location>
</feature>
<keyword evidence="2" id="KW-0378">Hydrolase</keyword>
<evidence type="ECO:0000313" key="7">
    <source>
        <dbReference type="Proteomes" id="UP001141552"/>
    </source>
</evidence>
<evidence type="ECO:0000256" key="1">
    <source>
        <dbReference type="ARBA" id="ARBA00009283"/>
    </source>
</evidence>
<evidence type="ECO:0008006" key="8">
    <source>
        <dbReference type="Google" id="ProtNLM"/>
    </source>
</evidence>
<sequence>MKPLEYSTHHTLQCNSTMPRMWKPVLWRIPLVLFMAFLVPTLAKYKHINRKIMPILEETNSYAVVFDAGSSGSRVHVFSFDSNLDLVPIEEGSDEYELFLKTKPGLSSYASEPQAAAESLEPLLVKAENAVPEALRPLPASILEGNASAILEAVRDLFMYNSTLKCEDDSVSILSGAKEGSYMWIAINDLLGNVGNEYKDTVGIVDLGGGSVQMAYAISESAAATAPKAPEGDEPYVAKLLLKKSNYHIYVHSYLSYGLLAARAQILKALILMEARNTRSQLLHLAQTWRNAEKQSLRSSMLMKHVRMITARSMEFGMVEVEMDRRTYIWGPVFYDKPAQVGFINYSAPASAKVIPSFFMDVAKILCNTTFEDASKYPKLLDPAFVCMDLVYEYTLLVDGFGEAFNY</sequence>
<dbReference type="GO" id="GO:0016020">
    <property type="term" value="C:membrane"/>
    <property type="evidence" value="ECO:0007669"/>
    <property type="project" value="TreeGrafter"/>
</dbReference>
<keyword evidence="7" id="KW-1185">Reference proteome</keyword>
<dbReference type="GO" id="GO:0009134">
    <property type="term" value="P:nucleoside diphosphate catabolic process"/>
    <property type="evidence" value="ECO:0007669"/>
    <property type="project" value="TreeGrafter"/>
</dbReference>
<keyword evidence="5" id="KW-0472">Membrane</keyword>
<dbReference type="PANTHER" id="PTHR11782">
    <property type="entry name" value="ADENOSINE/GUANOSINE DIPHOSPHATASE"/>
    <property type="match status" value="1"/>
</dbReference>
<dbReference type="Gene3D" id="3.30.420.150">
    <property type="entry name" value="Exopolyphosphatase. Domain 2"/>
    <property type="match status" value="1"/>
</dbReference>
<evidence type="ECO:0000256" key="2">
    <source>
        <dbReference type="ARBA" id="ARBA00022801"/>
    </source>
</evidence>
<dbReference type="GO" id="GO:0017110">
    <property type="term" value="F:nucleoside diphosphate phosphatase activity"/>
    <property type="evidence" value="ECO:0007669"/>
    <property type="project" value="TreeGrafter"/>
</dbReference>
<dbReference type="GO" id="GO:0005524">
    <property type="term" value="F:ATP binding"/>
    <property type="evidence" value="ECO:0007669"/>
    <property type="project" value="UniProtKB-KW"/>
</dbReference>
<feature type="binding site" evidence="4">
    <location>
        <begin position="209"/>
        <end position="213"/>
    </location>
    <ligand>
        <name>ATP</name>
        <dbReference type="ChEBI" id="CHEBI:30616"/>
    </ligand>
</feature>
<dbReference type="OrthoDB" id="6372431at2759"/>
<keyword evidence="4" id="KW-0067">ATP-binding</keyword>
<proteinExistence type="inferred from homology"/>
<protein>
    <recommendedName>
        <fullName evidence="8">Apyrase</fullName>
    </recommendedName>
</protein>
<organism evidence="6 7">
    <name type="scientific">Turnera subulata</name>
    <dbReference type="NCBI Taxonomy" id="218843"/>
    <lineage>
        <taxon>Eukaryota</taxon>
        <taxon>Viridiplantae</taxon>
        <taxon>Streptophyta</taxon>
        <taxon>Embryophyta</taxon>
        <taxon>Tracheophyta</taxon>
        <taxon>Spermatophyta</taxon>
        <taxon>Magnoliopsida</taxon>
        <taxon>eudicotyledons</taxon>
        <taxon>Gunneridae</taxon>
        <taxon>Pentapetalae</taxon>
        <taxon>rosids</taxon>
        <taxon>fabids</taxon>
        <taxon>Malpighiales</taxon>
        <taxon>Passifloraceae</taxon>
        <taxon>Turnera</taxon>
    </lineage>
</organism>